<feature type="transmembrane region" description="Helical" evidence="1">
    <location>
        <begin position="79"/>
        <end position="100"/>
    </location>
</feature>
<keyword evidence="1" id="KW-1133">Transmembrane helix</keyword>
<evidence type="ECO:0000313" key="2">
    <source>
        <dbReference type="EMBL" id="ORZ17072.1"/>
    </source>
</evidence>
<proteinExistence type="predicted"/>
<feature type="transmembrane region" description="Helical" evidence="1">
    <location>
        <begin position="154"/>
        <end position="177"/>
    </location>
</feature>
<protein>
    <submittedName>
        <fullName evidence="2">Uncharacterized protein</fullName>
    </submittedName>
</protein>
<feature type="transmembrane region" description="Helical" evidence="1">
    <location>
        <begin position="112"/>
        <end position="134"/>
    </location>
</feature>
<sequence>MADTPAKIVLTKEIQETNFAIMVVSIGMSCFVWQAFESGEMYYKKRKPVIAVVLAQAILGVVVTFVTLLTSVIEVNCTFRLYFSVFGVNAADIALQSVLLWKAFLGNNRSKIVLMVGALPLLGIVAFIGLNATIGKSQTHFANGACSTDYPTFIVIVKAILDFSSNAFLSACFIFVIYRHYRERGTSIHRTLIKEGLIYCFGVCLSNIVTGILLMLKVLGGASPVIYTIDWYLASYLIIKQFKASRRIEKEELETELDEDDMKISQFSYHENMDIIQQRDGGQKYDYGQQSINTNPESPLTEITAVSSSYPMK</sequence>
<organism evidence="2 3">
    <name type="scientific">Absidia repens</name>
    <dbReference type="NCBI Taxonomy" id="90262"/>
    <lineage>
        <taxon>Eukaryota</taxon>
        <taxon>Fungi</taxon>
        <taxon>Fungi incertae sedis</taxon>
        <taxon>Mucoromycota</taxon>
        <taxon>Mucoromycotina</taxon>
        <taxon>Mucoromycetes</taxon>
        <taxon>Mucorales</taxon>
        <taxon>Cunninghamellaceae</taxon>
        <taxon>Absidia</taxon>
    </lineage>
</organism>
<gene>
    <name evidence="2" type="ORF">BCR42DRAFT_450887</name>
</gene>
<dbReference type="EMBL" id="MCGE01000010">
    <property type="protein sequence ID" value="ORZ17072.1"/>
    <property type="molecule type" value="Genomic_DNA"/>
</dbReference>
<dbReference type="AlphaFoldDB" id="A0A1X2II77"/>
<feature type="transmembrane region" description="Helical" evidence="1">
    <location>
        <begin position="48"/>
        <end position="73"/>
    </location>
</feature>
<keyword evidence="1" id="KW-0472">Membrane</keyword>
<keyword evidence="3" id="KW-1185">Reference proteome</keyword>
<dbReference type="OrthoDB" id="2256270at2759"/>
<keyword evidence="1" id="KW-0812">Transmembrane</keyword>
<feature type="transmembrane region" description="Helical" evidence="1">
    <location>
        <begin position="197"/>
        <end position="216"/>
    </location>
</feature>
<name>A0A1X2II77_9FUNG</name>
<reference evidence="2 3" key="1">
    <citation type="submission" date="2016-07" db="EMBL/GenBank/DDBJ databases">
        <title>Pervasive Adenine N6-methylation of Active Genes in Fungi.</title>
        <authorList>
            <consortium name="DOE Joint Genome Institute"/>
            <person name="Mondo S.J."/>
            <person name="Dannebaum R.O."/>
            <person name="Kuo R.C."/>
            <person name="Labutti K."/>
            <person name="Haridas S."/>
            <person name="Kuo A."/>
            <person name="Salamov A."/>
            <person name="Ahrendt S.R."/>
            <person name="Lipzen A."/>
            <person name="Sullivan W."/>
            <person name="Andreopoulos W.B."/>
            <person name="Clum A."/>
            <person name="Lindquist E."/>
            <person name="Daum C."/>
            <person name="Ramamoorthy G.K."/>
            <person name="Gryganskyi A."/>
            <person name="Culley D."/>
            <person name="Magnuson J.K."/>
            <person name="James T.Y."/>
            <person name="O'Malley M.A."/>
            <person name="Stajich J.E."/>
            <person name="Spatafora J.W."/>
            <person name="Visel A."/>
            <person name="Grigoriev I.V."/>
        </authorList>
    </citation>
    <scope>NUCLEOTIDE SEQUENCE [LARGE SCALE GENOMIC DNA]</scope>
    <source>
        <strain evidence="2 3">NRRL 1336</strain>
    </source>
</reference>
<feature type="transmembrane region" description="Helical" evidence="1">
    <location>
        <begin position="222"/>
        <end position="239"/>
    </location>
</feature>
<evidence type="ECO:0000256" key="1">
    <source>
        <dbReference type="SAM" id="Phobius"/>
    </source>
</evidence>
<evidence type="ECO:0000313" key="3">
    <source>
        <dbReference type="Proteomes" id="UP000193560"/>
    </source>
</evidence>
<dbReference type="PROSITE" id="PS51257">
    <property type="entry name" value="PROKAR_LIPOPROTEIN"/>
    <property type="match status" value="1"/>
</dbReference>
<accession>A0A1X2II77</accession>
<comment type="caution">
    <text evidence="2">The sequence shown here is derived from an EMBL/GenBank/DDBJ whole genome shotgun (WGS) entry which is preliminary data.</text>
</comment>
<dbReference type="Proteomes" id="UP000193560">
    <property type="component" value="Unassembled WGS sequence"/>
</dbReference>